<proteinExistence type="predicted"/>
<dbReference type="Proteomes" id="UP001241169">
    <property type="component" value="Unassembled WGS sequence"/>
</dbReference>
<keyword evidence="2" id="KW-1185">Reference proteome</keyword>
<reference evidence="1 2" key="1">
    <citation type="submission" date="2016-10" db="EMBL/GenBank/DDBJ databases">
        <title>The genome sequence of Colletotrichum fioriniae PJ7.</title>
        <authorList>
            <person name="Baroncelli R."/>
        </authorList>
    </citation>
    <scope>NUCLEOTIDE SEQUENCE [LARGE SCALE GENOMIC DNA]</scope>
    <source>
        <strain evidence="1 2">IMI 384185</strain>
    </source>
</reference>
<comment type="caution">
    <text evidence="1">The sequence shown here is derived from an EMBL/GenBank/DDBJ whole genome shotgun (WGS) entry which is preliminary data.</text>
</comment>
<organism evidence="1 2">
    <name type="scientific">Colletotrichum paranaense</name>
    <dbReference type="NCBI Taxonomy" id="1914294"/>
    <lineage>
        <taxon>Eukaryota</taxon>
        <taxon>Fungi</taxon>
        <taxon>Dikarya</taxon>
        <taxon>Ascomycota</taxon>
        <taxon>Pezizomycotina</taxon>
        <taxon>Sordariomycetes</taxon>
        <taxon>Hypocreomycetidae</taxon>
        <taxon>Glomerellales</taxon>
        <taxon>Glomerellaceae</taxon>
        <taxon>Colletotrichum</taxon>
        <taxon>Colletotrichum acutatum species complex</taxon>
    </lineage>
</organism>
<name>A0ABQ9SQH0_9PEZI</name>
<evidence type="ECO:0000313" key="2">
    <source>
        <dbReference type="Proteomes" id="UP001241169"/>
    </source>
</evidence>
<gene>
    <name evidence="1" type="ORF">CPAR01_07438</name>
</gene>
<evidence type="ECO:0000313" key="1">
    <source>
        <dbReference type="EMBL" id="KAK1541449.1"/>
    </source>
</evidence>
<evidence type="ECO:0008006" key="3">
    <source>
        <dbReference type="Google" id="ProtNLM"/>
    </source>
</evidence>
<sequence length="93" mass="10901">MRQVTFLPLLRASSDRYSEYRSRTGCKILPVKRLAARHPLCTSSFVRHHVCGHTKTLEKQTRTQCLRTLCSRIKASRSRYEARVVQILRRESL</sequence>
<accession>A0ABQ9SQH0</accession>
<dbReference type="EMBL" id="MOPA01000005">
    <property type="protein sequence ID" value="KAK1541449.1"/>
    <property type="molecule type" value="Genomic_DNA"/>
</dbReference>
<dbReference type="GeneID" id="85375606"/>
<protein>
    <recommendedName>
        <fullName evidence="3">Secreted protein</fullName>
    </recommendedName>
</protein>
<dbReference type="RefSeq" id="XP_060350581.1">
    <property type="nucleotide sequence ID" value="XM_060491707.1"/>
</dbReference>